<name>A0A182NYU3_9DIPT</name>
<evidence type="ECO:0000313" key="2">
    <source>
        <dbReference type="Proteomes" id="UP000075884"/>
    </source>
</evidence>
<keyword evidence="2" id="KW-1185">Reference proteome</keyword>
<evidence type="ECO:0000313" key="1">
    <source>
        <dbReference type="EnsemblMetazoa" id="ADIR014982-PA"/>
    </source>
</evidence>
<dbReference type="Proteomes" id="UP000075884">
    <property type="component" value="Unassembled WGS sequence"/>
</dbReference>
<proteinExistence type="predicted"/>
<reference evidence="2" key="1">
    <citation type="submission" date="2013-03" db="EMBL/GenBank/DDBJ databases">
        <title>The Genome Sequence of Anopheles dirus WRAIR2.</title>
        <authorList>
            <consortium name="The Broad Institute Genomics Platform"/>
            <person name="Neafsey D.E."/>
            <person name="Walton C."/>
            <person name="Walker B."/>
            <person name="Young S.K."/>
            <person name="Zeng Q."/>
            <person name="Gargeya S."/>
            <person name="Fitzgerald M."/>
            <person name="Haas B."/>
            <person name="Abouelleil A."/>
            <person name="Allen A.W."/>
            <person name="Alvarado L."/>
            <person name="Arachchi H.M."/>
            <person name="Berlin A.M."/>
            <person name="Chapman S.B."/>
            <person name="Gainer-Dewar J."/>
            <person name="Goldberg J."/>
            <person name="Griggs A."/>
            <person name="Gujja S."/>
            <person name="Hansen M."/>
            <person name="Howarth C."/>
            <person name="Imamovic A."/>
            <person name="Ireland A."/>
            <person name="Larimer J."/>
            <person name="McCowan C."/>
            <person name="Murphy C."/>
            <person name="Pearson M."/>
            <person name="Poon T.W."/>
            <person name="Priest M."/>
            <person name="Roberts A."/>
            <person name="Saif S."/>
            <person name="Shea T."/>
            <person name="Sisk P."/>
            <person name="Sykes S."/>
            <person name="Wortman J."/>
            <person name="Nusbaum C."/>
            <person name="Birren B."/>
        </authorList>
    </citation>
    <scope>NUCLEOTIDE SEQUENCE [LARGE SCALE GENOMIC DNA]</scope>
    <source>
        <strain evidence="2">WRAIR2</strain>
    </source>
</reference>
<protein>
    <submittedName>
        <fullName evidence="1">Uncharacterized protein</fullName>
    </submittedName>
</protein>
<dbReference type="EnsemblMetazoa" id="ADIR014982-RA">
    <property type="protein sequence ID" value="ADIR014982-PA"/>
    <property type="gene ID" value="ADIR014982"/>
</dbReference>
<reference evidence="1" key="2">
    <citation type="submission" date="2020-05" db="UniProtKB">
        <authorList>
            <consortium name="EnsemblMetazoa"/>
        </authorList>
    </citation>
    <scope>IDENTIFICATION</scope>
    <source>
        <strain evidence="1">WRAIR2</strain>
    </source>
</reference>
<accession>A0A182NYU3</accession>
<sequence>IASPARSIDSQSCTRTHSYEGFARSTDCPRACRAQTIAHTLNAVYVPNLVAILPRELEDTLFGCGITCETQPCVQTRTAASNLCNRIGPRRE</sequence>
<organism evidence="1 2">
    <name type="scientific">Anopheles dirus</name>
    <dbReference type="NCBI Taxonomy" id="7168"/>
    <lineage>
        <taxon>Eukaryota</taxon>
        <taxon>Metazoa</taxon>
        <taxon>Ecdysozoa</taxon>
        <taxon>Arthropoda</taxon>
        <taxon>Hexapoda</taxon>
        <taxon>Insecta</taxon>
        <taxon>Pterygota</taxon>
        <taxon>Neoptera</taxon>
        <taxon>Endopterygota</taxon>
        <taxon>Diptera</taxon>
        <taxon>Nematocera</taxon>
        <taxon>Culicoidea</taxon>
        <taxon>Culicidae</taxon>
        <taxon>Anophelinae</taxon>
        <taxon>Anopheles</taxon>
    </lineage>
</organism>
<dbReference type="VEuPathDB" id="VectorBase:ADIR014982"/>
<dbReference type="AlphaFoldDB" id="A0A182NYU3"/>